<accession>A0AAV9UAQ9</accession>
<dbReference type="EMBL" id="JAVHNQ010000010">
    <property type="protein sequence ID" value="KAK6337864.1"/>
    <property type="molecule type" value="Genomic_DNA"/>
</dbReference>
<evidence type="ECO:0000313" key="9">
    <source>
        <dbReference type="EMBL" id="KAK6337864.1"/>
    </source>
</evidence>
<keyword evidence="10" id="KW-1185">Reference proteome</keyword>
<dbReference type="GO" id="GO:0005506">
    <property type="term" value="F:iron ion binding"/>
    <property type="evidence" value="ECO:0007669"/>
    <property type="project" value="InterPro"/>
</dbReference>
<feature type="binding site" description="axial binding residue" evidence="7">
    <location>
        <position position="478"/>
    </location>
    <ligand>
        <name>heme</name>
        <dbReference type="ChEBI" id="CHEBI:30413"/>
    </ligand>
    <ligandPart>
        <name>Fe</name>
        <dbReference type="ChEBI" id="CHEBI:18248"/>
    </ligandPart>
</feature>
<reference evidence="9 10" key="1">
    <citation type="submission" date="2019-10" db="EMBL/GenBank/DDBJ databases">
        <authorList>
            <person name="Palmer J.M."/>
        </authorList>
    </citation>
    <scope>NUCLEOTIDE SEQUENCE [LARGE SCALE GENOMIC DNA]</scope>
    <source>
        <strain evidence="9 10">TWF696</strain>
    </source>
</reference>
<evidence type="ECO:0000256" key="3">
    <source>
        <dbReference type="ARBA" id="ARBA00022723"/>
    </source>
</evidence>
<keyword evidence="5 7" id="KW-0408">Iron</keyword>
<dbReference type="InterPro" id="IPR036396">
    <property type="entry name" value="Cyt_P450_sf"/>
</dbReference>
<keyword evidence="3 7" id="KW-0479">Metal-binding</keyword>
<protein>
    <recommendedName>
        <fullName evidence="11">Cytochrome P450</fullName>
    </recommendedName>
</protein>
<keyword evidence="6" id="KW-0503">Monooxygenase</keyword>
<dbReference type="PRINTS" id="PR00385">
    <property type="entry name" value="P450"/>
</dbReference>
<dbReference type="InterPro" id="IPR002401">
    <property type="entry name" value="Cyt_P450_E_grp-I"/>
</dbReference>
<evidence type="ECO:0000256" key="7">
    <source>
        <dbReference type="PIRSR" id="PIRSR602401-1"/>
    </source>
</evidence>
<gene>
    <name evidence="9" type="ORF">TWF696_001342</name>
</gene>
<dbReference type="Pfam" id="PF00067">
    <property type="entry name" value="p450"/>
    <property type="match status" value="1"/>
</dbReference>
<dbReference type="InterPro" id="IPR050196">
    <property type="entry name" value="Cytochrome_P450_Monoox"/>
</dbReference>
<name>A0AAV9UAQ9_9PEZI</name>
<evidence type="ECO:0000313" key="10">
    <source>
        <dbReference type="Proteomes" id="UP001375240"/>
    </source>
</evidence>
<dbReference type="GO" id="GO:0004497">
    <property type="term" value="F:monooxygenase activity"/>
    <property type="evidence" value="ECO:0007669"/>
    <property type="project" value="UniProtKB-KW"/>
</dbReference>
<keyword evidence="8" id="KW-0812">Transmembrane</keyword>
<feature type="transmembrane region" description="Helical" evidence="8">
    <location>
        <begin position="14"/>
        <end position="35"/>
    </location>
</feature>
<evidence type="ECO:0000256" key="8">
    <source>
        <dbReference type="SAM" id="Phobius"/>
    </source>
</evidence>
<comment type="cofactor">
    <cofactor evidence="7">
        <name>heme</name>
        <dbReference type="ChEBI" id="CHEBI:30413"/>
    </cofactor>
</comment>
<evidence type="ECO:0000256" key="1">
    <source>
        <dbReference type="ARBA" id="ARBA00010617"/>
    </source>
</evidence>
<evidence type="ECO:0000256" key="5">
    <source>
        <dbReference type="ARBA" id="ARBA00023004"/>
    </source>
</evidence>
<comment type="caution">
    <text evidence="9">The sequence shown here is derived from an EMBL/GenBank/DDBJ whole genome shotgun (WGS) entry which is preliminary data.</text>
</comment>
<dbReference type="Proteomes" id="UP001375240">
    <property type="component" value="Unassembled WGS sequence"/>
</dbReference>
<comment type="similarity">
    <text evidence="1">Belongs to the cytochrome P450 family.</text>
</comment>
<keyword evidence="2 7" id="KW-0349">Heme</keyword>
<evidence type="ECO:0008006" key="11">
    <source>
        <dbReference type="Google" id="ProtNLM"/>
    </source>
</evidence>
<keyword evidence="4" id="KW-0560">Oxidoreductase</keyword>
<proteinExistence type="inferred from homology"/>
<dbReference type="Gene3D" id="1.10.630.10">
    <property type="entry name" value="Cytochrome P450"/>
    <property type="match status" value="1"/>
</dbReference>
<sequence length="547" mass="62928">MIQLGGYDISGTNIYDAVLCIVGIYLIQATVRFFAELIYWRRKFRSDPDLPQPPHHWLLGHLPVMAEIARELPLDVHPHVQLPFLFEKYGLKDKGVLYLDLWPVGDPMAIIADPNLAYQVTQGYPLPKATKPLDEVLLPLAGKNNLVSVSGPIWKFWRTVFNPGFALQHLMTLVPGIVKDCEVFCKVMNKHAASGKVVNLEKATTCLTIDIIGRVVFDEELDTQHKPHDLVEAFKSQISWLPTPIEYNPWKRWHPMRPFMFWWNQRVMRGIIGGMLDKRFLSRNPSINGGKRSKPVMDLALETYFKEKGGNIDRMDDEFRTMAITQMLIFVFAGHDTTSSTICYIFHKLSKYPEKMARARKELDDIFGPNLDDAARMLEKDPLLMNKMEYCTAIIREILRMYPPASSVRFGEKGFYMKDQKTGQLYPTEDMIVWVASLPVHVNDNYWKDPREFRPERWLEEEIAKEAWRPFERGPRSCIGQELAMIETKVIMALTLRRFDIEAQKQRPPANGVNEVCEEHVYQVLAGSAKPKGGMPSIVKLAPPRII</sequence>
<dbReference type="GO" id="GO:0016705">
    <property type="term" value="F:oxidoreductase activity, acting on paired donors, with incorporation or reduction of molecular oxygen"/>
    <property type="evidence" value="ECO:0007669"/>
    <property type="project" value="InterPro"/>
</dbReference>
<dbReference type="AlphaFoldDB" id="A0AAV9UAQ9"/>
<dbReference type="PRINTS" id="PR00463">
    <property type="entry name" value="EP450I"/>
</dbReference>
<dbReference type="PANTHER" id="PTHR24291">
    <property type="entry name" value="CYTOCHROME P450 FAMILY 4"/>
    <property type="match status" value="1"/>
</dbReference>
<dbReference type="GO" id="GO:0020037">
    <property type="term" value="F:heme binding"/>
    <property type="evidence" value="ECO:0007669"/>
    <property type="project" value="InterPro"/>
</dbReference>
<evidence type="ECO:0000256" key="4">
    <source>
        <dbReference type="ARBA" id="ARBA00023002"/>
    </source>
</evidence>
<evidence type="ECO:0000256" key="2">
    <source>
        <dbReference type="ARBA" id="ARBA00022617"/>
    </source>
</evidence>
<dbReference type="SUPFAM" id="SSF48264">
    <property type="entry name" value="Cytochrome P450"/>
    <property type="match status" value="1"/>
</dbReference>
<dbReference type="InterPro" id="IPR001128">
    <property type="entry name" value="Cyt_P450"/>
</dbReference>
<organism evidence="9 10">
    <name type="scientific">Orbilia brochopaga</name>
    <dbReference type="NCBI Taxonomy" id="3140254"/>
    <lineage>
        <taxon>Eukaryota</taxon>
        <taxon>Fungi</taxon>
        <taxon>Dikarya</taxon>
        <taxon>Ascomycota</taxon>
        <taxon>Pezizomycotina</taxon>
        <taxon>Orbiliomycetes</taxon>
        <taxon>Orbiliales</taxon>
        <taxon>Orbiliaceae</taxon>
        <taxon>Orbilia</taxon>
    </lineage>
</organism>
<dbReference type="CDD" id="cd11051">
    <property type="entry name" value="CYP59-like"/>
    <property type="match status" value="1"/>
</dbReference>
<keyword evidence="8" id="KW-0472">Membrane</keyword>
<dbReference type="PANTHER" id="PTHR24291:SF50">
    <property type="entry name" value="BIFUNCTIONAL ALBAFLAVENONE MONOOXYGENASE_TERPENE SYNTHASE"/>
    <property type="match status" value="1"/>
</dbReference>
<evidence type="ECO:0000256" key="6">
    <source>
        <dbReference type="ARBA" id="ARBA00023033"/>
    </source>
</evidence>
<keyword evidence="8" id="KW-1133">Transmembrane helix</keyword>